<dbReference type="Pfam" id="PF14392">
    <property type="entry name" value="zf-CCHC_4"/>
    <property type="match status" value="1"/>
</dbReference>
<protein>
    <recommendedName>
        <fullName evidence="4">CCHC-type domain-containing protein</fullName>
    </recommendedName>
</protein>
<organism evidence="5 6">
    <name type="scientific">Cannabis sativa</name>
    <name type="common">Hemp</name>
    <name type="synonym">Marijuana</name>
    <dbReference type="NCBI Taxonomy" id="3483"/>
    <lineage>
        <taxon>Eukaryota</taxon>
        <taxon>Viridiplantae</taxon>
        <taxon>Streptophyta</taxon>
        <taxon>Embryophyta</taxon>
        <taxon>Tracheophyta</taxon>
        <taxon>Spermatophyta</taxon>
        <taxon>Magnoliopsida</taxon>
        <taxon>eudicotyledons</taxon>
        <taxon>Gunneridae</taxon>
        <taxon>Pentapetalae</taxon>
        <taxon>rosids</taxon>
        <taxon>fabids</taxon>
        <taxon>Rosales</taxon>
        <taxon>Cannabaceae</taxon>
        <taxon>Cannabis</taxon>
    </lineage>
</organism>
<dbReference type="InterPro" id="IPR040256">
    <property type="entry name" value="At4g02000-like"/>
</dbReference>
<evidence type="ECO:0000256" key="3">
    <source>
        <dbReference type="SAM" id="Phobius"/>
    </source>
</evidence>
<gene>
    <name evidence="5" type="ORF">F8388_021852</name>
</gene>
<dbReference type="InterPro" id="IPR025558">
    <property type="entry name" value="DUF4283"/>
</dbReference>
<keyword evidence="3" id="KW-0472">Membrane</keyword>
<evidence type="ECO:0000313" key="6">
    <source>
        <dbReference type="Proteomes" id="UP000525078"/>
    </source>
</evidence>
<reference evidence="5 6" key="1">
    <citation type="journal article" date="2020" name="bioRxiv">
        <title>Sequence and annotation of 42 cannabis genomes reveals extensive copy number variation in cannabinoid synthesis and pathogen resistance genes.</title>
        <authorList>
            <person name="Mckernan K.J."/>
            <person name="Helbert Y."/>
            <person name="Kane L.T."/>
            <person name="Ebling H."/>
            <person name="Zhang L."/>
            <person name="Liu B."/>
            <person name="Eaton Z."/>
            <person name="Mclaughlin S."/>
            <person name="Kingan S."/>
            <person name="Baybayan P."/>
            <person name="Concepcion G."/>
            <person name="Jordan M."/>
            <person name="Riva A."/>
            <person name="Barbazuk W."/>
            <person name="Harkins T."/>
        </authorList>
    </citation>
    <scope>NUCLEOTIDE SEQUENCE [LARGE SCALE GENOMIC DNA]</scope>
    <source>
        <strain evidence="6">cv. Jamaican Lion 4</strain>
        <tissue evidence="5">Leaf</tissue>
    </source>
</reference>
<feature type="compositionally biased region" description="Low complexity" evidence="2">
    <location>
        <begin position="858"/>
        <end position="873"/>
    </location>
</feature>
<feature type="domain" description="CCHC-type" evidence="4">
    <location>
        <begin position="519"/>
        <end position="532"/>
    </location>
</feature>
<dbReference type="PANTHER" id="PTHR31286:SF167">
    <property type="entry name" value="OS09G0268800 PROTEIN"/>
    <property type="match status" value="1"/>
</dbReference>
<dbReference type="InterPro" id="IPR001878">
    <property type="entry name" value="Znf_CCHC"/>
</dbReference>
<sequence length="983" mass="108019">MTLESSEHFASLPVPEPAFPLPISRHDKAPIRNAKLPNTKRFVIAGSDKSPIIINKCNDRIKWPYLGKNRIAETPLTLLLTSPRTLPVLHQPSISRRVFNFTHVNTSLLFILILSRFLLLLQLSLLLLVLRNVVYRNGVVLLKGIKISNVIVPSSSRWVGGVAILVESIVLFVEHKGLNRSVLDKAKLVISHTLSDTVLGVRVRWAINGSPELIVSGIEGDSVLSGIDRFGESLVAIGATDSESKHGVVDLGGGGLGGEEARWGSVRGRWIGGSRVLRLRIVHFVVVLVLARDHGKGMVIYYSFSLSVVMEVIIATNPLKGKCFTCLETTISLIPSESSLKALPALGLFGKVVAPMNVDENAMVDFAAKTWKKKVSVVAMEDHERISNCFEFGFEAVEDKDKVLQNGPWCFCGYTIVLKEWSPKTVGPVVFKWLRIWMQIHNLPHEYFSCANGNLLGSLAGKVVKVDLEDDKPFTWSKVLRVLVDIDFEKPLVSGCFFDLANGVKQWLQFKFEKVGIFCYKCGILGHRRRGCSLSSPVMIVNRDDKPFPMFGLWLSPSSAYGDSDTDRGVQARSQGNKVRAPLPSRAVDGNGGDRSKPPGPSNARRFRNPLKTTSRPIDATGSEGDKGHVFGEKFSTTKPVLALEGRNASILETGLNLEKEALNGVGGGPIDIGPSTLVGPAVGSSDVMGPHGLNCLPSAIVNGGGGPLQTHKDSNLSGVVDKAHSTTMLDQKESNEAINNKLNKSAGLGAVQNSEEKRALAHFFEAQENLFYDLKHFGELDLYEIKNFGGDIVVLPTSITNERTTPFKKRKFEGSASLCSRPHKLHRKYPGVVRDFPWDPIRPDLESKVVEEEPSEESSNSYTVASTTASEASSEKINDAIGVRLDELTKISNAIQKMHNSTKCYFEKVKAMANVKEKNDSTAENQVDVKKLEQDDKDNGEQVKKNVVEEKKLEHDDKDNGEQVKQNTNEDVKPKTVEEEGK</sequence>
<dbReference type="PANTHER" id="PTHR31286">
    <property type="entry name" value="GLYCINE-RICH CELL WALL STRUCTURAL PROTEIN 1.8-LIKE"/>
    <property type="match status" value="1"/>
</dbReference>
<feature type="transmembrane region" description="Helical" evidence="3">
    <location>
        <begin position="106"/>
        <end position="130"/>
    </location>
</feature>
<dbReference type="GO" id="GO:0008270">
    <property type="term" value="F:zinc ion binding"/>
    <property type="evidence" value="ECO:0007669"/>
    <property type="project" value="UniProtKB-KW"/>
</dbReference>
<evidence type="ECO:0000313" key="5">
    <source>
        <dbReference type="EMBL" id="KAF4359300.1"/>
    </source>
</evidence>
<proteinExistence type="predicted"/>
<accession>A0A7J6ENN5</accession>
<dbReference type="AlphaFoldDB" id="A0A7J6ENN5"/>
<comment type="caution">
    <text evidence="5">The sequence shown here is derived from an EMBL/GenBank/DDBJ whole genome shotgun (WGS) entry which is preliminary data.</text>
</comment>
<name>A0A7J6ENN5_CANSA</name>
<feature type="region of interest" description="Disordered" evidence="2">
    <location>
        <begin position="561"/>
        <end position="632"/>
    </location>
</feature>
<feature type="region of interest" description="Disordered" evidence="2">
    <location>
        <begin position="918"/>
        <end position="983"/>
    </location>
</feature>
<evidence type="ECO:0000256" key="1">
    <source>
        <dbReference type="PROSITE-ProRule" id="PRU00047"/>
    </source>
</evidence>
<evidence type="ECO:0000256" key="2">
    <source>
        <dbReference type="SAM" id="MobiDB-lite"/>
    </source>
</evidence>
<keyword evidence="1" id="KW-0862">Zinc</keyword>
<dbReference type="InterPro" id="IPR025836">
    <property type="entry name" value="Zn_knuckle_CX2CX4HX4C"/>
</dbReference>
<keyword evidence="3" id="KW-0812">Transmembrane</keyword>
<dbReference type="PROSITE" id="PS50158">
    <property type="entry name" value="ZF_CCHC"/>
    <property type="match status" value="1"/>
</dbReference>
<evidence type="ECO:0000259" key="4">
    <source>
        <dbReference type="PROSITE" id="PS50158"/>
    </source>
</evidence>
<dbReference type="Proteomes" id="UP000525078">
    <property type="component" value="Unassembled WGS sequence"/>
</dbReference>
<dbReference type="EMBL" id="JAATIP010000217">
    <property type="protein sequence ID" value="KAF4359300.1"/>
    <property type="molecule type" value="Genomic_DNA"/>
</dbReference>
<dbReference type="GO" id="GO:0003676">
    <property type="term" value="F:nucleic acid binding"/>
    <property type="evidence" value="ECO:0007669"/>
    <property type="project" value="InterPro"/>
</dbReference>
<feature type="region of interest" description="Disordered" evidence="2">
    <location>
        <begin position="848"/>
        <end position="875"/>
    </location>
</feature>
<keyword evidence="1" id="KW-0863">Zinc-finger</keyword>
<keyword evidence="1" id="KW-0479">Metal-binding</keyword>
<keyword evidence="3" id="KW-1133">Transmembrane helix</keyword>
<dbReference type="Pfam" id="PF14111">
    <property type="entry name" value="DUF4283"/>
    <property type="match status" value="1"/>
</dbReference>